<dbReference type="InterPro" id="IPR014238">
    <property type="entry name" value="Spore_YlmC/YmxH"/>
</dbReference>
<dbReference type="SUPFAM" id="SSF50346">
    <property type="entry name" value="PRC-barrel domain"/>
    <property type="match status" value="1"/>
</dbReference>
<reference evidence="2 3" key="1">
    <citation type="submission" date="2020-08" db="EMBL/GenBank/DDBJ databases">
        <title>A Genomic Blueprint of the Chicken Gut Microbiome.</title>
        <authorList>
            <person name="Gilroy R."/>
            <person name="Ravi A."/>
            <person name="Getino M."/>
            <person name="Pursley I."/>
            <person name="Horton D.L."/>
            <person name="Alikhan N.-F."/>
            <person name="Baker D."/>
            <person name="Gharbi K."/>
            <person name="Hall N."/>
            <person name="Watson M."/>
            <person name="Adriaenssens E.M."/>
            <person name="Foster-Nyarko E."/>
            <person name="Jarju S."/>
            <person name="Secka A."/>
            <person name="Antonio M."/>
            <person name="Oren A."/>
            <person name="Chaudhuri R."/>
            <person name="La Ragione R.M."/>
            <person name="Hildebrand F."/>
            <person name="Pallen M.J."/>
        </authorList>
    </citation>
    <scope>NUCLEOTIDE SEQUENCE [LARGE SCALE GENOMIC DNA]</scope>
    <source>
        <strain evidence="2 3">Sa3CUA8</strain>
    </source>
</reference>
<dbReference type="InterPro" id="IPR027275">
    <property type="entry name" value="PRC-brl_dom"/>
</dbReference>
<dbReference type="Pfam" id="PF05239">
    <property type="entry name" value="PRC"/>
    <property type="match status" value="1"/>
</dbReference>
<evidence type="ECO:0000313" key="2">
    <source>
        <dbReference type="EMBL" id="MBD7907203.1"/>
    </source>
</evidence>
<dbReference type="PANTHER" id="PTHR40061">
    <property type="entry name" value="SPORULATION PROTEIN YLMC-RELATED"/>
    <property type="match status" value="1"/>
</dbReference>
<dbReference type="Proteomes" id="UP000659496">
    <property type="component" value="Unassembled WGS sequence"/>
</dbReference>
<accession>A0ABR8PGD6</accession>
<feature type="domain" description="PRC-barrel" evidence="1">
    <location>
        <begin position="2"/>
        <end position="75"/>
    </location>
</feature>
<keyword evidence="3" id="KW-1185">Reference proteome</keyword>
<gene>
    <name evidence="2" type="ORF">H9659_02485</name>
</gene>
<dbReference type="RefSeq" id="WP_191688354.1">
    <property type="nucleotide sequence ID" value="NZ_JACSQY010000001.1"/>
</dbReference>
<evidence type="ECO:0000313" key="3">
    <source>
        <dbReference type="Proteomes" id="UP000659496"/>
    </source>
</evidence>
<protein>
    <submittedName>
        <fullName evidence="2">YlmC/YmxH family sporulation protein</fullName>
    </submittedName>
</protein>
<comment type="caution">
    <text evidence="2">The sequence shown here is derived from an EMBL/GenBank/DDBJ whole genome shotgun (WGS) entry which is preliminary data.</text>
</comment>
<proteinExistence type="predicted"/>
<dbReference type="InterPro" id="IPR011033">
    <property type="entry name" value="PRC_barrel-like_sf"/>
</dbReference>
<dbReference type="NCBIfam" id="TIGR02888">
    <property type="entry name" value="spore_YlmC_YmxH"/>
    <property type="match status" value="1"/>
</dbReference>
<dbReference type="Gene3D" id="2.30.30.240">
    <property type="entry name" value="PRC-barrel domain"/>
    <property type="match status" value="1"/>
</dbReference>
<evidence type="ECO:0000259" key="1">
    <source>
        <dbReference type="Pfam" id="PF05239"/>
    </source>
</evidence>
<organism evidence="2 3">
    <name type="scientific">Sporosarcina gallistercoris</name>
    <dbReference type="NCBI Taxonomy" id="2762245"/>
    <lineage>
        <taxon>Bacteria</taxon>
        <taxon>Bacillati</taxon>
        <taxon>Bacillota</taxon>
        <taxon>Bacilli</taxon>
        <taxon>Bacillales</taxon>
        <taxon>Caryophanaceae</taxon>
        <taxon>Sporosarcina</taxon>
    </lineage>
</organism>
<dbReference type="EMBL" id="JACSQY010000001">
    <property type="protein sequence ID" value="MBD7907203.1"/>
    <property type="molecule type" value="Genomic_DNA"/>
</dbReference>
<dbReference type="PANTHER" id="PTHR40061:SF1">
    <property type="entry name" value="SPORULATION PROTEIN YLMC-RELATED"/>
    <property type="match status" value="1"/>
</dbReference>
<name>A0ABR8PGD6_9BACL</name>
<sequence length="81" mass="9454">MRFSEFQKKEVIDMQRGKFLGFIQDAAIDITKGKIDTLHIGDTERSLFMEMRIKDQKQFGYDEVVTIGKDIVLIQKKDAKK</sequence>